<dbReference type="SMART" id="SM00239">
    <property type="entry name" value="C2"/>
    <property type="match status" value="2"/>
</dbReference>
<dbReference type="GO" id="GO:0006906">
    <property type="term" value="P:vesicle fusion"/>
    <property type="evidence" value="ECO:0007669"/>
    <property type="project" value="TreeGrafter"/>
</dbReference>
<dbReference type="FunFam" id="2.60.40.150:FF:000028">
    <property type="entry name" value="Synaptotagmin 7"/>
    <property type="match status" value="1"/>
</dbReference>
<feature type="transmembrane region" description="Helical" evidence="30">
    <location>
        <begin position="53"/>
        <end position="75"/>
    </location>
</feature>
<dbReference type="GO" id="GO:0051050">
    <property type="term" value="P:positive regulation of transport"/>
    <property type="evidence" value="ECO:0007669"/>
    <property type="project" value="UniProtKB-ARBA"/>
</dbReference>
<dbReference type="SUPFAM" id="SSF49562">
    <property type="entry name" value="C2 domain (Calcium/lipid-binding domain, CaLB)"/>
    <property type="match status" value="2"/>
</dbReference>
<feature type="domain" description="C2" evidence="31">
    <location>
        <begin position="211"/>
        <end position="331"/>
    </location>
</feature>
<evidence type="ECO:0000256" key="23">
    <source>
        <dbReference type="ARBA" id="ARBA00034109"/>
    </source>
</evidence>
<evidence type="ECO:0000256" key="4">
    <source>
        <dbReference type="ARBA" id="ARBA00004432"/>
    </source>
</evidence>
<evidence type="ECO:0000256" key="29">
    <source>
        <dbReference type="SAM" id="MobiDB-lite"/>
    </source>
</evidence>
<keyword evidence="11" id="KW-0106">Calcium</keyword>
<keyword evidence="6" id="KW-0268">Exocytosis</keyword>
<dbReference type="PANTHER" id="PTHR10024">
    <property type="entry name" value="SYNAPTOTAGMIN"/>
    <property type="match status" value="1"/>
</dbReference>
<keyword evidence="14" id="KW-0770">Synapse</keyword>
<feature type="region of interest" description="Disordered" evidence="29">
    <location>
        <begin position="182"/>
        <end position="201"/>
    </location>
</feature>
<dbReference type="GO" id="GO:0005516">
    <property type="term" value="F:calmodulin binding"/>
    <property type="evidence" value="ECO:0007669"/>
    <property type="project" value="UniProtKB-KW"/>
</dbReference>
<dbReference type="Pfam" id="PF00168">
    <property type="entry name" value="C2"/>
    <property type="match status" value="2"/>
</dbReference>
<evidence type="ECO:0000256" key="25">
    <source>
        <dbReference type="ARBA" id="ARBA00060464"/>
    </source>
</evidence>
<keyword evidence="19" id="KW-0966">Cell projection</keyword>
<dbReference type="InterPro" id="IPR037732">
    <property type="entry name" value="C2A_Synaptotagmin-7"/>
</dbReference>
<feature type="compositionally biased region" description="Polar residues" evidence="29">
    <location>
        <begin position="182"/>
        <end position="197"/>
    </location>
</feature>
<dbReference type="GO" id="GO:0010817">
    <property type="term" value="P:regulation of hormone levels"/>
    <property type="evidence" value="ECO:0007669"/>
    <property type="project" value="UniProtKB-ARBA"/>
</dbReference>
<evidence type="ECO:0000256" key="30">
    <source>
        <dbReference type="SAM" id="Phobius"/>
    </source>
</evidence>
<dbReference type="GO" id="GO:0005509">
    <property type="term" value="F:calcium ion binding"/>
    <property type="evidence" value="ECO:0007669"/>
    <property type="project" value="TreeGrafter"/>
</dbReference>
<proteinExistence type="predicted"/>
<reference evidence="32 33" key="1">
    <citation type="submission" date="2020-08" db="EMBL/GenBank/DDBJ databases">
        <authorList>
            <person name="Hejnol A."/>
        </authorList>
    </citation>
    <scope>NUCLEOTIDE SEQUENCE [LARGE SCALE GENOMIC DNA]</scope>
</reference>
<evidence type="ECO:0000256" key="22">
    <source>
        <dbReference type="ARBA" id="ARBA00034106"/>
    </source>
</evidence>
<keyword evidence="15 30" id="KW-0472">Membrane</keyword>
<protein>
    <recommendedName>
        <fullName evidence="27">Synaptotagmin-7</fullName>
    </recommendedName>
    <alternativeName>
        <fullName evidence="28">Synaptotagmin VII</fullName>
    </alternativeName>
</protein>
<dbReference type="GO" id="GO:0030672">
    <property type="term" value="C:synaptic vesicle membrane"/>
    <property type="evidence" value="ECO:0007669"/>
    <property type="project" value="UniProtKB-SubCell"/>
</dbReference>
<gene>
    <name evidence="32" type="ORF">DGYR_LOCUS2619</name>
</gene>
<dbReference type="EMBL" id="CAJFCJ010000004">
    <property type="protein sequence ID" value="CAD5113664.1"/>
    <property type="molecule type" value="Genomic_DNA"/>
</dbReference>
<dbReference type="GO" id="GO:0001786">
    <property type="term" value="F:phosphatidylserine binding"/>
    <property type="evidence" value="ECO:0007669"/>
    <property type="project" value="TreeGrafter"/>
</dbReference>
<dbReference type="Gene3D" id="2.60.40.150">
    <property type="entry name" value="C2 domain"/>
    <property type="match status" value="2"/>
</dbReference>
<feature type="domain" description="C2" evidence="31">
    <location>
        <begin position="342"/>
        <end position="475"/>
    </location>
</feature>
<dbReference type="GO" id="GO:0010646">
    <property type="term" value="P:regulation of cell communication"/>
    <property type="evidence" value="ECO:0007669"/>
    <property type="project" value="UniProtKB-ARBA"/>
</dbReference>
<keyword evidence="8 30" id="KW-0812">Transmembrane</keyword>
<dbReference type="GO" id="GO:0023051">
    <property type="term" value="P:regulation of signaling"/>
    <property type="evidence" value="ECO:0007669"/>
    <property type="project" value="UniProtKB-ARBA"/>
</dbReference>
<dbReference type="GO" id="GO:0048791">
    <property type="term" value="P:calcium ion-regulated exocytosis of neurotransmitter"/>
    <property type="evidence" value="ECO:0007669"/>
    <property type="project" value="TreeGrafter"/>
</dbReference>
<evidence type="ECO:0000256" key="14">
    <source>
        <dbReference type="ARBA" id="ARBA00023018"/>
    </source>
</evidence>
<keyword evidence="21" id="KW-0968">Cytoplasmic vesicle</keyword>
<evidence type="ECO:0000256" key="10">
    <source>
        <dbReference type="ARBA" id="ARBA00022737"/>
    </source>
</evidence>
<dbReference type="GO" id="GO:1990927">
    <property type="term" value="P:calcium ion regulated lysosome exocytosis"/>
    <property type="evidence" value="ECO:0007669"/>
    <property type="project" value="UniProtKB-ARBA"/>
</dbReference>
<dbReference type="OrthoDB" id="270970at2759"/>
<evidence type="ECO:0000256" key="2">
    <source>
        <dbReference type="ARBA" id="ARBA00004162"/>
    </source>
</evidence>
<evidence type="ECO:0000259" key="31">
    <source>
        <dbReference type="PROSITE" id="PS50004"/>
    </source>
</evidence>
<evidence type="ECO:0000256" key="18">
    <source>
        <dbReference type="ARBA" id="ARBA00023228"/>
    </source>
</evidence>
<dbReference type="PROSITE" id="PS50004">
    <property type="entry name" value="C2"/>
    <property type="match status" value="2"/>
</dbReference>
<keyword evidence="7" id="KW-0597">Phosphoprotein</keyword>
<dbReference type="Proteomes" id="UP000549394">
    <property type="component" value="Unassembled WGS sequence"/>
</dbReference>
<evidence type="ECO:0000313" key="33">
    <source>
        <dbReference type="Proteomes" id="UP000549394"/>
    </source>
</evidence>
<keyword evidence="17" id="KW-0576">Peroxisome</keyword>
<accession>A0A7I8VBE9</accession>
<comment type="subunit">
    <text evidence="26">Homodimer. Can also form heterodimers with SYT6, SYT9 and SYT10. Interacts with calmodulin (CALM1, CALM2 or CALM3). Interacts with CD63; required for localization to lysosomes. Interacts with APP.</text>
</comment>
<evidence type="ECO:0000256" key="20">
    <source>
        <dbReference type="ARBA" id="ARBA00023288"/>
    </source>
</evidence>
<evidence type="ECO:0000256" key="11">
    <source>
        <dbReference type="ARBA" id="ARBA00022837"/>
    </source>
</evidence>
<dbReference type="FunFam" id="2.60.40.150:FF:000027">
    <property type="entry name" value="Synaptotagmin 7"/>
    <property type="match status" value="1"/>
</dbReference>
<keyword evidence="10" id="KW-0677">Repeat</keyword>
<evidence type="ECO:0000313" key="32">
    <source>
        <dbReference type="EMBL" id="CAD5113664.1"/>
    </source>
</evidence>
<dbReference type="GO" id="GO:0017158">
    <property type="term" value="P:regulation of calcium ion-dependent exocytosis"/>
    <property type="evidence" value="ECO:0007669"/>
    <property type="project" value="UniProtKB-ARBA"/>
</dbReference>
<evidence type="ECO:0000256" key="8">
    <source>
        <dbReference type="ARBA" id="ARBA00022692"/>
    </source>
</evidence>
<evidence type="ECO:0000256" key="24">
    <source>
        <dbReference type="ARBA" id="ARBA00046271"/>
    </source>
</evidence>
<dbReference type="PRINTS" id="PR00360">
    <property type="entry name" value="C2DOMAIN"/>
</dbReference>
<evidence type="ECO:0000256" key="9">
    <source>
        <dbReference type="ARBA" id="ARBA00022723"/>
    </source>
</evidence>
<comment type="caution">
    <text evidence="32">The sequence shown here is derived from an EMBL/GenBank/DDBJ whole genome shotgun (WGS) entry which is preliminary data.</text>
</comment>
<dbReference type="PRINTS" id="PR00399">
    <property type="entry name" value="SYNAPTOTAGMN"/>
</dbReference>
<evidence type="ECO:0000256" key="1">
    <source>
        <dbReference type="ARBA" id="ARBA00004160"/>
    </source>
</evidence>
<dbReference type="GO" id="GO:0030424">
    <property type="term" value="C:axon"/>
    <property type="evidence" value="ECO:0007669"/>
    <property type="project" value="TreeGrafter"/>
</dbReference>
<keyword evidence="33" id="KW-1185">Reference proteome</keyword>
<keyword evidence="13 30" id="KW-1133">Transmembrane helix</keyword>
<dbReference type="PANTHER" id="PTHR10024:SF344">
    <property type="entry name" value="SYNAPTOTAGMIN-7"/>
    <property type="match status" value="1"/>
</dbReference>
<evidence type="ECO:0000256" key="16">
    <source>
        <dbReference type="ARBA" id="ARBA00023139"/>
    </source>
</evidence>
<keyword evidence="20" id="KW-0449">Lipoprotein</keyword>
<dbReference type="GO" id="GO:0005765">
    <property type="term" value="C:lysosomal membrane"/>
    <property type="evidence" value="ECO:0007669"/>
    <property type="project" value="UniProtKB-SubCell"/>
</dbReference>
<evidence type="ECO:0000256" key="5">
    <source>
        <dbReference type="ARBA" id="ARBA00022475"/>
    </source>
</evidence>
<evidence type="ECO:0000256" key="17">
    <source>
        <dbReference type="ARBA" id="ARBA00023140"/>
    </source>
</evidence>
<keyword evidence="16" id="KW-0564">Palmitate</keyword>
<dbReference type="GO" id="GO:0000149">
    <property type="term" value="F:SNARE binding"/>
    <property type="evidence" value="ECO:0007669"/>
    <property type="project" value="TreeGrafter"/>
</dbReference>
<evidence type="ECO:0000256" key="6">
    <source>
        <dbReference type="ARBA" id="ARBA00022483"/>
    </source>
</evidence>
<dbReference type="InterPro" id="IPR000008">
    <property type="entry name" value="C2_dom"/>
</dbReference>
<evidence type="ECO:0000256" key="19">
    <source>
        <dbReference type="ARBA" id="ARBA00023273"/>
    </source>
</evidence>
<evidence type="ECO:0000256" key="28">
    <source>
        <dbReference type="ARBA" id="ARBA00080491"/>
    </source>
</evidence>
<dbReference type="CDD" id="cd08386">
    <property type="entry name" value="C2A_Synaptotagmin-7"/>
    <property type="match status" value="1"/>
</dbReference>
<keyword evidence="5" id="KW-1003">Cell membrane</keyword>
<sequence>MRNYSLQFLEPQLPAFVHSQAVRGAIRTGIETVYTAAPDSETPPTLGSTMESVTLAVVLGSVASTLALIFGVFLCSCCYRRREEDDYEDIDAESGLNSSKERLTRKKKATPIFGGRTIEFENPSDRKFTAETVQPEAYGRSMAVRSKDTTVTNVQQFDNTNPSSIRRASDFLRRKFMTPDSLSLRSENGAGSATSSFDMPDPLPEPELTDNLGRIQFSLSYDFQEMTLTLKIMRANQLPAKDFSGTSDPYVKIMLLPDKKTKLQTNIKRRNLNPIWNETFAFEGFPFQKIQNRILYMQVLDYDRFSRDDPIGEVAIPLSDVNLTEHQTMWKNLQPCKGHSGKLGELLISLCYQPATGKISIVVIKGRDLKAKDISGTSDPYVKIWMLQDGKKIEKKKTSTKQSNLNPTFNETFTFDVPYQKIRQTSLIISVMDYDKLGRNELIGQVVLGARSGPIEVKHWNEMFQKCRQPVARWHILKDFG</sequence>
<evidence type="ECO:0000256" key="21">
    <source>
        <dbReference type="ARBA" id="ARBA00023329"/>
    </source>
</evidence>
<comment type="subcellular location">
    <subcellularLocation>
        <location evidence="2">Cell membrane</location>
        <topology evidence="2">Single-pass membrane protein</topology>
    </subcellularLocation>
    <subcellularLocation>
        <location evidence="25">Cytoplasmic vesicle</location>
        <location evidence="25">Phagosome membrane</location>
        <topology evidence="25">Single-pass membrane protein</topology>
    </subcellularLocation>
    <subcellularLocation>
        <location evidence="1">Cytoplasmic vesicle</location>
        <location evidence="1">Secretory vesicle membrane</location>
        <topology evidence="1">Single-pass membrane protein</topology>
    </subcellularLocation>
    <subcellularLocation>
        <location evidence="4">Cytoplasmic vesicle</location>
        <location evidence="4">Secretory vesicle</location>
        <location evidence="4">Synaptic vesicle membrane</location>
    </subcellularLocation>
    <subcellularLocation>
        <location evidence="3">Lysosome membrane</location>
        <topology evidence="3">Single-pass membrane protein</topology>
    </subcellularLocation>
    <subcellularLocation>
        <location evidence="24">Peroxisome membrane</location>
    </subcellularLocation>
    <subcellularLocation>
        <location evidence="22">Presynapse</location>
    </subcellularLocation>
    <subcellularLocation>
        <location evidence="23">Synaptic cell membrane</location>
    </subcellularLocation>
</comment>
<dbReference type="GO" id="GO:0005544">
    <property type="term" value="F:calcium-dependent phospholipid binding"/>
    <property type="evidence" value="ECO:0007669"/>
    <property type="project" value="InterPro"/>
</dbReference>
<evidence type="ECO:0000256" key="27">
    <source>
        <dbReference type="ARBA" id="ARBA00067957"/>
    </source>
</evidence>
<keyword evidence="18" id="KW-0458">Lysosome</keyword>
<evidence type="ECO:0000256" key="3">
    <source>
        <dbReference type="ARBA" id="ARBA00004363"/>
    </source>
</evidence>
<evidence type="ECO:0000256" key="12">
    <source>
        <dbReference type="ARBA" id="ARBA00022860"/>
    </source>
</evidence>
<dbReference type="GO" id="GO:0030276">
    <property type="term" value="F:clathrin binding"/>
    <property type="evidence" value="ECO:0007669"/>
    <property type="project" value="TreeGrafter"/>
</dbReference>
<evidence type="ECO:0000256" key="13">
    <source>
        <dbReference type="ARBA" id="ARBA00022989"/>
    </source>
</evidence>
<evidence type="ECO:0000256" key="15">
    <source>
        <dbReference type="ARBA" id="ARBA00023136"/>
    </source>
</evidence>
<evidence type="ECO:0000256" key="26">
    <source>
        <dbReference type="ARBA" id="ARBA00064595"/>
    </source>
</evidence>
<dbReference type="GO" id="GO:0005778">
    <property type="term" value="C:peroxisomal membrane"/>
    <property type="evidence" value="ECO:0007669"/>
    <property type="project" value="UniProtKB-SubCell"/>
</dbReference>
<dbReference type="InterPro" id="IPR001565">
    <property type="entry name" value="Synaptotagmin"/>
</dbReference>
<dbReference type="GO" id="GO:0060341">
    <property type="term" value="P:regulation of cellular localization"/>
    <property type="evidence" value="ECO:0007669"/>
    <property type="project" value="UniProtKB-ARBA"/>
</dbReference>
<dbReference type="GO" id="GO:0042734">
    <property type="term" value="C:presynaptic membrane"/>
    <property type="evidence" value="ECO:0007669"/>
    <property type="project" value="UniProtKB-ARBA"/>
</dbReference>
<dbReference type="GO" id="GO:0001778">
    <property type="term" value="P:plasma membrane repair"/>
    <property type="evidence" value="ECO:0007669"/>
    <property type="project" value="UniProtKB-ARBA"/>
</dbReference>
<name>A0A7I8VBE9_9ANNE</name>
<dbReference type="GO" id="GO:0030670">
    <property type="term" value="C:phagocytic vesicle membrane"/>
    <property type="evidence" value="ECO:0007669"/>
    <property type="project" value="UniProtKB-SubCell"/>
</dbReference>
<organism evidence="32 33">
    <name type="scientific">Dimorphilus gyrociliatus</name>
    <dbReference type="NCBI Taxonomy" id="2664684"/>
    <lineage>
        <taxon>Eukaryota</taxon>
        <taxon>Metazoa</taxon>
        <taxon>Spiralia</taxon>
        <taxon>Lophotrochozoa</taxon>
        <taxon>Annelida</taxon>
        <taxon>Polychaeta</taxon>
        <taxon>Polychaeta incertae sedis</taxon>
        <taxon>Dinophilidae</taxon>
        <taxon>Dimorphilus</taxon>
    </lineage>
</organism>
<evidence type="ECO:0000256" key="7">
    <source>
        <dbReference type="ARBA" id="ARBA00022553"/>
    </source>
</evidence>
<dbReference type="AlphaFoldDB" id="A0A7I8VBE9"/>
<keyword evidence="9" id="KW-0479">Metal-binding</keyword>
<dbReference type="InterPro" id="IPR035892">
    <property type="entry name" value="C2_domain_sf"/>
</dbReference>
<keyword evidence="12" id="KW-0112">Calmodulin-binding</keyword>